<name>A0ABN3W1X3_9ACTN</name>
<feature type="signal peptide" evidence="1">
    <location>
        <begin position="1"/>
        <end position="25"/>
    </location>
</feature>
<reference evidence="2 3" key="1">
    <citation type="journal article" date="2019" name="Int. J. Syst. Evol. Microbiol.">
        <title>The Global Catalogue of Microorganisms (GCM) 10K type strain sequencing project: providing services to taxonomists for standard genome sequencing and annotation.</title>
        <authorList>
            <consortium name="The Broad Institute Genomics Platform"/>
            <consortium name="The Broad Institute Genome Sequencing Center for Infectious Disease"/>
            <person name="Wu L."/>
            <person name="Ma J."/>
        </authorList>
    </citation>
    <scope>NUCLEOTIDE SEQUENCE [LARGE SCALE GENOMIC DNA]</scope>
    <source>
        <strain evidence="2 3">JCM 6242</strain>
    </source>
</reference>
<organism evidence="2 3">
    <name type="scientific">Streptosporangium fragile</name>
    <dbReference type="NCBI Taxonomy" id="46186"/>
    <lineage>
        <taxon>Bacteria</taxon>
        <taxon>Bacillati</taxon>
        <taxon>Actinomycetota</taxon>
        <taxon>Actinomycetes</taxon>
        <taxon>Streptosporangiales</taxon>
        <taxon>Streptosporangiaceae</taxon>
        <taxon>Streptosporangium</taxon>
    </lineage>
</organism>
<comment type="caution">
    <text evidence="2">The sequence shown here is derived from an EMBL/GenBank/DDBJ whole genome shotgun (WGS) entry which is preliminary data.</text>
</comment>
<protein>
    <submittedName>
        <fullName evidence="2">Uncharacterized protein</fullName>
    </submittedName>
</protein>
<keyword evidence="3" id="KW-1185">Reference proteome</keyword>
<proteinExistence type="predicted"/>
<evidence type="ECO:0000256" key="1">
    <source>
        <dbReference type="SAM" id="SignalP"/>
    </source>
</evidence>
<dbReference type="EMBL" id="BAAAVI010000039">
    <property type="protein sequence ID" value="GAA2886000.1"/>
    <property type="molecule type" value="Genomic_DNA"/>
</dbReference>
<keyword evidence="1" id="KW-0732">Signal</keyword>
<evidence type="ECO:0000313" key="2">
    <source>
        <dbReference type="EMBL" id="GAA2886000.1"/>
    </source>
</evidence>
<feature type="chain" id="PRO_5046688617" evidence="1">
    <location>
        <begin position="26"/>
        <end position="93"/>
    </location>
</feature>
<sequence length="93" mass="10226">MKLKVTVLAACAALAAFLPAAPASAAPTGAATTLAVKYITDYAPAYRTEAARAEAKRTCQQAGANYIYYNPQWRTFFCSWDGNGWRWLLFVRN</sequence>
<gene>
    <name evidence="2" type="ORF">GCM10010517_49660</name>
</gene>
<dbReference type="RefSeq" id="WP_344976166.1">
    <property type="nucleotide sequence ID" value="NZ_BAAAVI010000039.1"/>
</dbReference>
<evidence type="ECO:0000313" key="3">
    <source>
        <dbReference type="Proteomes" id="UP001500831"/>
    </source>
</evidence>
<dbReference type="Proteomes" id="UP001500831">
    <property type="component" value="Unassembled WGS sequence"/>
</dbReference>
<accession>A0ABN3W1X3</accession>